<name>A0ABT3CG09_9MYCO</name>
<proteinExistence type="predicted"/>
<reference evidence="1 2" key="1">
    <citation type="journal article" date="2022" name="BMC Genomics">
        <title>Comparative genome analysis of mycobacteria focusing on tRNA and non-coding RNA.</title>
        <authorList>
            <person name="Behra P.R.K."/>
            <person name="Pettersson B.M.F."/>
            <person name="Ramesh M."/>
            <person name="Das S."/>
            <person name="Dasgupta S."/>
            <person name="Kirsebom L.A."/>
        </authorList>
    </citation>
    <scope>NUCLEOTIDE SEQUENCE [LARGE SCALE GENOMIC DNA]</scope>
    <source>
        <strain evidence="1 2">DSM 44078</strain>
    </source>
</reference>
<dbReference type="Proteomes" id="UP001526201">
    <property type="component" value="Unassembled WGS sequence"/>
</dbReference>
<keyword evidence="2" id="KW-1185">Reference proteome</keyword>
<gene>
    <name evidence="1" type="ORF">H7J73_20420</name>
</gene>
<dbReference type="RefSeq" id="WP_264069515.1">
    <property type="nucleotide sequence ID" value="NZ_JACKTY010000033.1"/>
</dbReference>
<evidence type="ECO:0000313" key="1">
    <source>
        <dbReference type="EMBL" id="MCV7228382.1"/>
    </source>
</evidence>
<evidence type="ECO:0000313" key="2">
    <source>
        <dbReference type="Proteomes" id="UP001526201"/>
    </source>
</evidence>
<sequence length="66" mass="7368">MDPQPPIPVDERLFAWAIALPVLTQHYSITTPADHSVTVCACSPGTRRTIEQWARHVSDEIARTIT</sequence>
<organism evidence="1 2">
    <name type="scientific">Mycolicibacterium komossense</name>
    <dbReference type="NCBI Taxonomy" id="1779"/>
    <lineage>
        <taxon>Bacteria</taxon>
        <taxon>Bacillati</taxon>
        <taxon>Actinomycetota</taxon>
        <taxon>Actinomycetes</taxon>
        <taxon>Mycobacteriales</taxon>
        <taxon>Mycobacteriaceae</taxon>
        <taxon>Mycolicibacterium</taxon>
    </lineage>
</organism>
<comment type="caution">
    <text evidence="1">The sequence shown here is derived from an EMBL/GenBank/DDBJ whole genome shotgun (WGS) entry which is preliminary data.</text>
</comment>
<dbReference type="EMBL" id="JACKTY010000033">
    <property type="protein sequence ID" value="MCV7228382.1"/>
    <property type="molecule type" value="Genomic_DNA"/>
</dbReference>
<accession>A0ABT3CG09</accession>
<protein>
    <submittedName>
        <fullName evidence="1">Uncharacterized protein</fullName>
    </submittedName>
</protein>